<keyword evidence="9 14" id="KW-0175">Coiled coil</keyword>
<dbReference type="InterPro" id="IPR013602">
    <property type="entry name" value="Dynein_heavy_linker"/>
</dbReference>
<dbReference type="InterPro" id="IPR027417">
    <property type="entry name" value="P-loop_NTPase"/>
</dbReference>
<dbReference type="InterPro" id="IPR024317">
    <property type="entry name" value="Dynein_heavy_chain_D4_dom"/>
</dbReference>
<evidence type="ECO:0000256" key="4">
    <source>
        <dbReference type="ARBA" id="ARBA00022701"/>
    </source>
</evidence>
<evidence type="ECO:0000256" key="3">
    <source>
        <dbReference type="ARBA" id="ARBA00022490"/>
    </source>
</evidence>
<dbReference type="Gene3D" id="1.10.472.130">
    <property type="match status" value="1"/>
</dbReference>
<dbReference type="Gene3D" id="3.10.490.20">
    <property type="match status" value="1"/>
</dbReference>
<comment type="similarity">
    <text evidence="2">Belongs to the dynein heavy chain family.</text>
</comment>
<evidence type="ECO:0000256" key="7">
    <source>
        <dbReference type="ARBA" id="ARBA00022840"/>
    </source>
</evidence>
<comment type="subcellular location">
    <subcellularLocation>
        <location evidence="1">Cytoplasm</location>
        <location evidence="1">Cytoskeleton</location>
        <location evidence="1">Cilium axoneme</location>
    </subcellularLocation>
</comment>
<dbReference type="Pfam" id="PF08393">
    <property type="entry name" value="DHC_N2"/>
    <property type="match status" value="1"/>
</dbReference>
<protein>
    <recommendedName>
        <fullName evidence="15">AAA+ ATPase domain-containing protein</fullName>
    </recommendedName>
</protein>
<dbReference type="InterPro" id="IPR041658">
    <property type="entry name" value="AAA_lid_11"/>
</dbReference>
<evidence type="ECO:0000256" key="11">
    <source>
        <dbReference type="ARBA" id="ARBA00023175"/>
    </source>
</evidence>
<dbReference type="InterPro" id="IPR024743">
    <property type="entry name" value="Dynein_HC_stalk"/>
</dbReference>
<dbReference type="FunFam" id="1.10.8.710:FF:000001">
    <property type="entry name" value="Dynein axonemal heavy chain 2"/>
    <property type="match status" value="1"/>
</dbReference>
<dbReference type="Pfam" id="PF12775">
    <property type="entry name" value="AAA_7"/>
    <property type="match status" value="1"/>
</dbReference>
<dbReference type="GO" id="GO:0045505">
    <property type="term" value="F:dynein intermediate chain binding"/>
    <property type="evidence" value="ECO:0007669"/>
    <property type="project" value="InterPro"/>
</dbReference>
<dbReference type="GO" id="GO:0031514">
    <property type="term" value="C:motile cilium"/>
    <property type="evidence" value="ECO:0007669"/>
    <property type="project" value="UniProtKB-ARBA"/>
</dbReference>
<evidence type="ECO:0000313" key="16">
    <source>
        <dbReference type="EMBL" id="KAE9533449.1"/>
    </source>
</evidence>
<dbReference type="GO" id="GO:0005930">
    <property type="term" value="C:axoneme"/>
    <property type="evidence" value="ECO:0007669"/>
    <property type="project" value="UniProtKB-SubCell"/>
</dbReference>
<dbReference type="Pfam" id="PF03028">
    <property type="entry name" value="Dynein_heavy"/>
    <property type="match status" value="1"/>
</dbReference>
<dbReference type="InterPro" id="IPR026983">
    <property type="entry name" value="DHC"/>
</dbReference>
<keyword evidence="17" id="KW-1185">Reference proteome</keyword>
<dbReference type="FunFam" id="1.20.920.20:FF:000001">
    <property type="entry name" value="dynein heavy chain 2, axonemal"/>
    <property type="match status" value="1"/>
</dbReference>
<keyword evidence="6" id="KW-0547">Nucleotide-binding</keyword>
<dbReference type="InterPro" id="IPR041228">
    <property type="entry name" value="Dynein_C"/>
</dbReference>
<evidence type="ECO:0000256" key="12">
    <source>
        <dbReference type="ARBA" id="ARBA00023212"/>
    </source>
</evidence>
<gene>
    <name evidence="16" type="ORF">AGLY_009087</name>
</gene>
<evidence type="ECO:0000259" key="15">
    <source>
        <dbReference type="SMART" id="SM00382"/>
    </source>
</evidence>
<dbReference type="InterPro" id="IPR054354">
    <property type="entry name" value="DYNC2H1-like_lid"/>
</dbReference>
<dbReference type="SUPFAM" id="SSF52540">
    <property type="entry name" value="P-loop containing nucleoside triphosphate hydrolases"/>
    <property type="match status" value="4"/>
</dbReference>
<evidence type="ECO:0000256" key="6">
    <source>
        <dbReference type="ARBA" id="ARBA00022741"/>
    </source>
</evidence>
<keyword evidence="13" id="KW-0966">Cell projection</keyword>
<dbReference type="Proteomes" id="UP000475862">
    <property type="component" value="Unassembled WGS sequence"/>
</dbReference>
<dbReference type="Gene3D" id="1.10.8.720">
    <property type="entry name" value="Region D6 of dynein motor"/>
    <property type="match status" value="1"/>
</dbReference>
<dbReference type="Gene3D" id="3.40.50.300">
    <property type="entry name" value="P-loop containing nucleotide triphosphate hydrolases"/>
    <property type="match status" value="5"/>
</dbReference>
<dbReference type="InterPro" id="IPR043160">
    <property type="entry name" value="Dynein_C_barrel"/>
</dbReference>
<accession>A0A6G0TI99</accession>
<dbReference type="InterPro" id="IPR035699">
    <property type="entry name" value="AAA_6"/>
</dbReference>
<dbReference type="FunFam" id="3.40.50.300:FF:000063">
    <property type="entry name" value="dynein heavy chain 6, axonemal"/>
    <property type="match status" value="1"/>
</dbReference>
<evidence type="ECO:0000256" key="8">
    <source>
        <dbReference type="ARBA" id="ARBA00023017"/>
    </source>
</evidence>
<keyword evidence="10" id="KW-0969">Cilium</keyword>
<dbReference type="Pfam" id="PF18198">
    <property type="entry name" value="AAA_lid_11"/>
    <property type="match status" value="1"/>
</dbReference>
<dbReference type="GO" id="GO:0051959">
    <property type="term" value="F:dynein light intermediate chain binding"/>
    <property type="evidence" value="ECO:0007669"/>
    <property type="project" value="InterPro"/>
</dbReference>
<comment type="caution">
    <text evidence="16">The sequence shown here is derived from an EMBL/GenBank/DDBJ whole genome shotgun (WGS) entry which is preliminary data.</text>
</comment>
<dbReference type="InterPro" id="IPR035706">
    <property type="entry name" value="AAA_9"/>
</dbReference>
<dbReference type="Gene3D" id="1.10.287.2620">
    <property type="match status" value="1"/>
</dbReference>
<keyword evidence="11" id="KW-0505">Motor protein</keyword>
<name>A0A6G0TI99_APHGL</name>
<feature type="domain" description="AAA+ ATPase" evidence="15">
    <location>
        <begin position="1334"/>
        <end position="1447"/>
    </location>
</feature>
<keyword evidence="7" id="KW-0067">ATP-binding</keyword>
<evidence type="ECO:0000256" key="5">
    <source>
        <dbReference type="ARBA" id="ARBA00022737"/>
    </source>
</evidence>
<proteinExistence type="inferred from homology"/>
<dbReference type="Gene3D" id="1.20.58.1120">
    <property type="match status" value="1"/>
</dbReference>
<dbReference type="InterPro" id="IPR041466">
    <property type="entry name" value="Dynein_AAA5_ext"/>
</dbReference>
<dbReference type="InterPro" id="IPR042219">
    <property type="entry name" value="AAA_lid_11_sf"/>
</dbReference>
<dbReference type="Gene3D" id="1.20.1270.280">
    <property type="match status" value="1"/>
</dbReference>
<dbReference type="Pfam" id="PF18199">
    <property type="entry name" value="Dynein_C"/>
    <property type="match status" value="1"/>
</dbReference>
<dbReference type="FunFam" id="3.40.50.300:FF:000049">
    <property type="entry name" value="Dynein, axonemal, heavy chain 5"/>
    <property type="match status" value="1"/>
</dbReference>
<dbReference type="FunFam" id="1.20.920.30:FF:000002">
    <property type="entry name" value="Dynein axonemal heavy chain 3"/>
    <property type="match status" value="1"/>
</dbReference>
<dbReference type="InterPro" id="IPR042222">
    <property type="entry name" value="Dynein_2_N"/>
</dbReference>
<feature type="coiled-coil region" evidence="14">
    <location>
        <begin position="2782"/>
        <end position="2826"/>
    </location>
</feature>
<dbReference type="Gene3D" id="1.20.140.100">
    <property type="entry name" value="Dynein heavy chain, N-terminal domain 2"/>
    <property type="match status" value="1"/>
</dbReference>
<evidence type="ECO:0000256" key="9">
    <source>
        <dbReference type="ARBA" id="ARBA00023054"/>
    </source>
</evidence>
<dbReference type="OrthoDB" id="447173at2759"/>
<dbReference type="Gene3D" id="1.10.8.1220">
    <property type="match status" value="1"/>
</dbReference>
<dbReference type="Pfam" id="PF12777">
    <property type="entry name" value="MT"/>
    <property type="match status" value="1"/>
</dbReference>
<evidence type="ECO:0000256" key="2">
    <source>
        <dbReference type="ARBA" id="ARBA00008887"/>
    </source>
</evidence>
<dbReference type="Gene3D" id="1.20.920.20">
    <property type="match status" value="1"/>
</dbReference>
<dbReference type="GO" id="GO:0007018">
    <property type="term" value="P:microtubule-based movement"/>
    <property type="evidence" value="ECO:0007669"/>
    <property type="project" value="InterPro"/>
</dbReference>
<feature type="domain" description="AAA+ ATPase" evidence="15">
    <location>
        <begin position="1961"/>
        <end position="2109"/>
    </location>
</feature>
<dbReference type="GO" id="GO:0005874">
    <property type="term" value="C:microtubule"/>
    <property type="evidence" value="ECO:0007669"/>
    <property type="project" value="UniProtKB-KW"/>
</dbReference>
<dbReference type="FunFam" id="1.10.8.1220:FF:000001">
    <property type="entry name" value="Dynein axonemal heavy chain 5"/>
    <property type="match status" value="1"/>
</dbReference>
<evidence type="ECO:0000256" key="1">
    <source>
        <dbReference type="ARBA" id="ARBA00004430"/>
    </source>
</evidence>
<keyword evidence="5" id="KW-0677">Repeat</keyword>
<dbReference type="Pfam" id="PF17852">
    <property type="entry name" value="Dynein_AAA_lid"/>
    <property type="match status" value="1"/>
</dbReference>
<dbReference type="Gene3D" id="1.10.8.710">
    <property type="match status" value="1"/>
</dbReference>
<dbReference type="GO" id="GO:0008569">
    <property type="term" value="F:minus-end-directed microtubule motor activity"/>
    <property type="evidence" value="ECO:0007669"/>
    <property type="project" value="InterPro"/>
</dbReference>
<dbReference type="InterPro" id="IPR043157">
    <property type="entry name" value="Dynein_AAA1S"/>
</dbReference>
<keyword evidence="4" id="KW-0493">Microtubule</keyword>
<dbReference type="EMBL" id="VYZN01000034">
    <property type="protein sequence ID" value="KAE9533449.1"/>
    <property type="molecule type" value="Genomic_DNA"/>
</dbReference>
<dbReference type="FunFam" id="1.20.140.100:FF:000001">
    <property type="entry name" value="dynein heavy chain 17, axonemal"/>
    <property type="match status" value="1"/>
</dbReference>
<evidence type="ECO:0000256" key="10">
    <source>
        <dbReference type="ARBA" id="ARBA00023069"/>
    </source>
</evidence>
<dbReference type="SMART" id="SM00382">
    <property type="entry name" value="AAA"/>
    <property type="match status" value="3"/>
</dbReference>
<dbReference type="FunFam" id="3.40.50.300:FF:002141">
    <property type="entry name" value="Dynein heavy chain"/>
    <property type="match status" value="1"/>
</dbReference>
<organism evidence="16 17">
    <name type="scientific">Aphis glycines</name>
    <name type="common">Soybean aphid</name>
    <dbReference type="NCBI Taxonomy" id="307491"/>
    <lineage>
        <taxon>Eukaryota</taxon>
        <taxon>Metazoa</taxon>
        <taxon>Ecdysozoa</taxon>
        <taxon>Arthropoda</taxon>
        <taxon>Hexapoda</taxon>
        <taxon>Insecta</taxon>
        <taxon>Pterygota</taxon>
        <taxon>Neoptera</taxon>
        <taxon>Paraneoptera</taxon>
        <taxon>Hemiptera</taxon>
        <taxon>Sternorrhyncha</taxon>
        <taxon>Aphidomorpha</taxon>
        <taxon>Aphidoidea</taxon>
        <taxon>Aphididae</taxon>
        <taxon>Aphidini</taxon>
        <taxon>Aphis</taxon>
        <taxon>Aphis</taxon>
    </lineage>
</organism>
<dbReference type="GO" id="GO:0030286">
    <property type="term" value="C:dynein complex"/>
    <property type="evidence" value="ECO:0007669"/>
    <property type="project" value="UniProtKB-KW"/>
</dbReference>
<dbReference type="InterPro" id="IPR003593">
    <property type="entry name" value="AAA+_ATPase"/>
</dbReference>
<evidence type="ECO:0000313" key="17">
    <source>
        <dbReference type="Proteomes" id="UP000475862"/>
    </source>
</evidence>
<sequence length="4027" mass="464236">MSAQRSSSKQKSKITSDDSKNLVENIFTSNVSNAKYLQSKPNEKEESGHLCISGRYTREKNAPFRVGEDFKLDDTDYFAEMDESADNTNVGDGKTAIKEEPPEILNLDKTIEEFKSATEFKFIYLVYAVSKKSKYFSPYNFKIVLFKNINKLCFFTLSNEGMLSHIENEVTFTPFMQFEKEYRLYKKIVKVSLFKNYIQWKCLHFWYKHISQNKYCRAREELQGPLSLFMLSAPLRDALLKVYDLIYQTAAMSLYNGSVTEESTLQSFKEQQEISTEAGVGHLQDLRLAVKSLVLAACSSALAECGFTVDDLEFRVKKTSRTAQPRGDDNSKVITSYTMSFVKQRSKLKCCQRICRFIALIDFQLQSHLHKITRNQIVQFERDVRRHYKYVPNELHQLNGRDNNDVDNALENDMASDDPKSPLFVLEAFLTKNGIEFDNTQNDFITYMTFLMENWKWIVITHVPPLLNDIEFNNFSTPSICGNQNGRICANGPSLQFVFDIDGAYQSSVEKILNYFTTNFKVVHNYLKRLEYVHIIYRENEDIDQGNIVNETSIKNFQRMLEKYKQQINDVDKIKTTHMLGMFHLKLHLLKNVAKPTCEYLLDLVEKTLVKAGKRLVNELFNEINDSLKYLHTSPSTAAQYVDYKKFLDNFSTRLDEIDKNQNYIRELYDLAKKFEVAVPDEDINNYDKFTETLTTLQTAFEDINKEQDKLIGEFIKKIDIHIKDMIQDVEQINNEANELWLTDINTNKEEVKLALSKLHNRLADRQEESILYESYQCFFRVEMTEFNILSIASEAVRLRILLWDSLDEWEKKMSVWEEDNFHNLEIEQMNTFLALNLKYVMQFKRIIPACELVDLIDKKVQSFKEKMSIITMLRNPNLTKHHWTKIEHILGTAFPTNQSLTLIMLEKLDAFKHGSEIIDISMQASSEATLEAILKKVEDSWKNVNLIVLPYKNTNDIFILGSLEEVQLTLEETNINLNTLVSSKNIMMIKPKVEEWIHSMAIMNDVLTEWILCQNNWIYLESIFAAPDIQRQLPNEAKLFNQVNNSWKIIMQKVVKNPIAISICTETDLLKTLIMNNQQLEQVLLYLEAYLESKRVVFPRFNFLANDELLEIIAQVRNPRTVLPYMNKCFEAIWRIQFKNEDDERKQLQSVIGGKYNTSTDVIAMVSPEREIVKFVSPIKASGNVEFWLSRVEKEMVNTLRALMSIAIEDYNEIPKEKWVLLHANQDLNNLAAMVRLGNLTKLQCSGVSALIIVDVHARDVVSTMVVREINSDTHFEWLKQLRYYWDIEDGCVAYSINGRWLYAFEYLGSSPRLVITPLTDRCYLCLMGALQLSLGCVLSGPTGTGKTETVKDLAKALATQCIIFNCSDGLNYKTIGRFFSGLAQSGVWCCFDEFDRIGIEVLSIIAQQLITITNAKTTNANKFTFEGREIRFIRTCAVFITINPEYVGRNELPDNLQALFRPVAMMIPDYSLIAEVILYSEGFQSSKILSQKIVKMYQLCNEQLSIHKHYDFGMRAVKSALIMAGFLRRENPMVEENSILFKALKDSNLPKFLKDDAVLFQDILSDLFPGVISPEHNYEIFLSTTQSVMESEGYQINECFYKKLIHLLQTITIRHGIITIGPTGSGKTTILKILSKTLTVLYNKKIENRHYKPVNVYRLNPKAISMNELYGQLDLLTMEWKDGLLGKIIRKTVQMEKEEFQWVVCDGPIDSVWIENLNSILDDSKILCLANSERIKLSFWVRMFFEVVDLSQASPATVSRCGVVYIDTSNVGWLPYVHSWLNKLQNDVIKSSTELKKYIELLFEIYVNEGFSFINKHCLATIKQVDISKAAMMCTILESLLSDPASFDASMEISKVQKFIYQSFIFSYLWSLGSNLVDYSQIKFEDFVFNQISDKSECGILPEMKLFDVYLNTENKKFENWNTIKQDYVYKTNTPYHELLVPTVDSIRYTHIVQRIVKMNQPVMLTGTTGVGKTSVANLIIQDLISTGDWISSTINFSTYTNSKWTQKVLESKLAKKKRNRFSAPANKRLALFIDNVNMPIPELNGAQPPIELLRQLLDSGGIYDRDKLDWNDIENLILCTICASPGGGRNLLTSRFTRHFSVIFMPIASEITMKTIFTSILDGFLKEFPPNIANSSSDIVQASIKVYLRISEDLLPTPAKPHYIFNLRDLSKTIQGILQANYVTIPDRTHLYRLWYHETLRVYHDRLVCPKDKSYFLNLLQDVCTHYFNTSVLDFSKYTDKNPSSPPVLLFGDFINPVSRENRIYQEIIDIDKLKTTLIKTLTDFNIAYNKDMHIIFFMDAIEHITRIARILRSERGNALLVGVNGVGKQSLTKLSSHLNAYKYFQIELTKSYNHTAFREDLMNLYHNTGVKYEDTTFLFKDNQIVQEEFLEDINNILNSGEVPDLFKQGDLEKLITTCQPAALDLGIDGANQEVMFRFFIERVRSKLHLVVSMTSIGDTFRRRCRLFPSLVYNSTIDWFDDWPTEALLSVAHKSLESFGQSDNPNLVDNLTYIFYNMHLTTSQVTEKFHKQTARHCYVFLKSYLEFLKLYMKLYGSRTDKIKNDSDRISYGLRKLYETFDMVGDMKTKLKSMAPALLEKNEATLKLMEGLTREKASVDKVRKIVLVEETAAKIKASAAQEIAEDAQRDLTLAMPAMEAAKAALESLNKNDINELRMLSKPHKLVQTVMEAVCLLFGKKTDWTSAKTVLGDTNFLKALQEYDTDNISDKMINQLKPYIEDPDFNPQKVATQSKVAKSMCMWVRAVHSYSLVYRIVEPKRKKQQEAEDELNVVLKELRTKQKMLADVEERLQKLEDIYDLSVSEKNKLELDIEQTQSRLNRSDLLVAALSDEQQRWENSLKTYSHRLLTMIGDTIIAAGSITYLGPFTDEYRKEITRLWLQELTQYNVPYSPNYSLSCVLVDPSELQSWNVYDLPRDSVSTDSMIIATRASRWPLMIDPQGQANKWIKGLEADNSLKICRGTDSTVNLTDVIVDAARLGNAVLIEGLDEHITPVLRSALENVTFLRDGRFFMRISNIDIEYNSKFRFYMTTKMSNPHYLPDIWIHVTIVNFMVTAKGLEDQLLVHVVRLERPDLEDKRTEINLSLNNDNNLLKEMEDKTLKMLYMSEGNILDDEELIDALNNSKESSIIVAGRLIDTEETEKNVNITRERYRPIAKRGSCLYSVVAQLSEINSMYQFSLDYFNTIFCNVIKNSNKSVKIDVKIPTMVEDITMAIYTNISKGLFEHHKLIFSFLLSINIHLQIGKITNDEWNFLLHGPINMAKIDVPKKPMLLKLSEDAWKTVNYMSKVFPKFKSFPENCTGRIQIKLGNFTQDIHLDNENNNPTVNYWDSILNPFEKLMIIKAFKEEKLICAISNYVVTELGKMFIDSPEISHHSLYTNTSSTVPLIYIISPGSDPFESFQKFAEEFGTIDKLHAISLGQDQGLIAEKLIKRGKEKGDWVFLQNCHLAPSWMLKMENLVRELIDNPSDVNQNFRLFLSSVPSKSFPTSILQNSLKVIHGPPKGLRAKMKKIFADMNVNFFEDNAFGSDWRKMVFGLCFFHAIILERKKFESLGWNIPYKFTDSDHKYAMHLLQTYCLIANEIPWDALQYSMVEIIYGGRVNDYWDRKTMKTILLNFFDPRILESSYKYSQTGIYFCPESENCTTINNYQAFLNNLPITEELDIFGMHENANIAYQTRETEDMLRTIIGVYSKSLTGVDSKLGDEIVIEVAIDISKRLINSIDFQQAHLTILTLDDKGRLSPLSIVLSQEIKRFNTLLDVMHNSLTDLCKTIEGQQIMSSELEEVYWSFMKNTVPKIWQNKAYPSLKTLGSWIKDLILRLDFINIWTKFGSPPSYWISGLYFPQGFITGCLQRHARKYSIPVYSLKFDFELTSTVLSQEEITTLHAASLKREIHVYKDLTEREDGIYIHGLFLDSGRIDLVSKRLVDPIPGELYSPLPVILLIPSINIDKNSLRYNCPVYKTTARADVSLITGHDGHFVIGILLPTDFPESYWILKGTALIAQITN</sequence>
<dbReference type="Pfam" id="PF12781">
    <property type="entry name" value="AAA_9"/>
    <property type="match status" value="1"/>
</dbReference>
<keyword evidence="8" id="KW-0243">Dynein</keyword>
<dbReference type="PANTHER" id="PTHR22878:SF68">
    <property type="entry name" value="DYNEIN HEAVY CHAIN 6, AXONEMAL-LIKE"/>
    <property type="match status" value="1"/>
</dbReference>
<feature type="domain" description="AAA+ ATPase" evidence="15">
    <location>
        <begin position="1616"/>
        <end position="1756"/>
    </location>
</feature>
<dbReference type="Gene3D" id="6.10.140.1060">
    <property type="match status" value="1"/>
</dbReference>
<dbReference type="FunFam" id="3.10.490.20:FF:000009">
    <property type="entry name" value="Dynein heavy chain 4"/>
    <property type="match status" value="1"/>
</dbReference>
<dbReference type="PANTHER" id="PTHR22878">
    <property type="entry name" value="DYNEIN HEAVY CHAIN 6, AXONEMAL-LIKE-RELATED"/>
    <property type="match status" value="1"/>
</dbReference>
<dbReference type="Pfam" id="PF22597">
    <property type="entry name" value="DYN_lid"/>
    <property type="match status" value="1"/>
</dbReference>
<dbReference type="FunFam" id="3.40.50.300:FF:000362">
    <property type="entry name" value="Dynein, axonemal, heavy chain 6"/>
    <property type="match status" value="1"/>
</dbReference>
<dbReference type="InterPro" id="IPR004273">
    <property type="entry name" value="Dynein_heavy_D6_P-loop"/>
</dbReference>
<reference evidence="16 17" key="1">
    <citation type="submission" date="2019-08" db="EMBL/GenBank/DDBJ databases">
        <title>The genome of the soybean aphid Biotype 1, its phylome, world population structure and adaptation to the North American continent.</title>
        <authorList>
            <person name="Giordano R."/>
            <person name="Donthu R.K."/>
            <person name="Hernandez A.G."/>
            <person name="Wright C.L."/>
            <person name="Zimin A.V."/>
        </authorList>
    </citation>
    <scope>NUCLEOTIDE SEQUENCE [LARGE SCALE GENOMIC DNA]</scope>
    <source>
        <tissue evidence="16">Whole aphids</tissue>
    </source>
</reference>
<evidence type="ECO:0000256" key="14">
    <source>
        <dbReference type="SAM" id="Coils"/>
    </source>
</evidence>
<keyword evidence="3" id="KW-0963">Cytoplasm</keyword>
<evidence type="ECO:0000256" key="13">
    <source>
        <dbReference type="ARBA" id="ARBA00023273"/>
    </source>
</evidence>
<dbReference type="GO" id="GO:0005524">
    <property type="term" value="F:ATP binding"/>
    <property type="evidence" value="ECO:0007669"/>
    <property type="project" value="UniProtKB-KW"/>
</dbReference>
<keyword evidence="12" id="KW-0206">Cytoskeleton</keyword>
<dbReference type="Pfam" id="PF12774">
    <property type="entry name" value="AAA_6"/>
    <property type="match status" value="1"/>
</dbReference>
<dbReference type="Gene3D" id="1.20.920.30">
    <property type="match status" value="1"/>
</dbReference>
<dbReference type="Pfam" id="PF12780">
    <property type="entry name" value="AAA_8"/>
    <property type="match status" value="1"/>
</dbReference>